<dbReference type="EMBL" id="BQKI01000005">
    <property type="protein sequence ID" value="GJM94703.1"/>
    <property type="molecule type" value="Genomic_DNA"/>
</dbReference>
<sequence>MSFARYDVNLLLVAVTALSAALAFVAALHLYARCYLRPRRNNADLFPNTPTLVDPPPHEFTYALHQVQVANGLDAKALRALPVFRWESESTSSQAAAEPMRAGQAAPGVPPRVPCRLHRQVVRDEHHVPDLQDNGGRGGCCGRGLLSGAEVVTTRSS</sequence>
<keyword evidence="2" id="KW-1185">Reference proteome</keyword>
<protein>
    <submittedName>
        <fullName evidence="1">Uncharacterized protein</fullName>
    </submittedName>
</protein>
<accession>A0AAV5C916</accession>
<organism evidence="1 2">
    <name type="scientific">Eleusine coracana subsp. coracana</name>
    <dbReference type="NCBI Taxonomy" id="191504"/>
    <lineage>
        <taxon>Eukaryota</taxon>
        <taxon>Viridiplantae</taxon>
        <taxon>Streptophyta</taxon>
        <taxon>Embryophyta</taxon>
        <taxon>Tracheophyta</taxon>
        <taxon>Spermatophyta</taxon>
        <taxon>Magnoliopsida</taxon>
        <taxon>Liliopsida</taxon>
        <taxon>Poales</taxon>
        <taxon>Poaceae</taxon>
        <taxon>PACMAD clade</taxon>
        <taxon>Chloridoideae</taxon>
        <taxon>Cynodonteae</taxon>
        <taxon>Eleusininae</taxon>
        <taxon>Eleusine</taxon>
    </lineage>
</organism>
<proteinExistence type="predicted"/>
<gene>
    <name evidence="1" type="primary">ga11375</name>
    <name evidence="1" type="ORF">PR202_ga11375</name>
</gene>
<dbReference type="AlphaFoldDB" id="A0AAV5C916"/>
<dbReference type="Proteomes" id="UP001054889">
    <property type="component" value="Unassembled WGS sequence"/>
</dbReference>
<evidence type="ECO:0000313" key="2">
    <source>
        <dbReference type="Proteomes" id="UP001054889"/>
    </source>
</evidence>
<evidence type="ECO:0000313" key="1">
    <source>
        <dbReference type="EMBL" id="GJM94703.1"/>
    </source>
</evidence>
<comment type="caution">
    <text evidence="1">The sequence shown here is derived from an EMBL/GenBank/DDBJ whole genome shotgun (WGS) entry which is preliminary data.</text>
</comment>
<reference evidence="1" key="1">
    <citation type="journal article" date="2018" name="DNA Res.">
        <title>Multiple hybrid de novo genome assembly of finger millet, an orphan allotetraploid crop.</title>
        <authorList>
            <person name="Hatakeyama M."/>
            <person name="Aluri S."/>
            <person name="Balachadran M.T."/>
            <person name="Sivarajan S.R."/>
            <person name="Patrignani A."/>
            <person name="Gruter S."/>
            <person name="Poveda L."/>
            <person name="Shimizu-Inatsugi R."/>
            <person name="Baeten J."/>
            <person name="Francoijs K.J."/>
            <person name="Nataraja K.N."/>
            <person name="Reddy Y.A.N."/>
            <person name="Phadnis S."/>
            <person name="Ravikumar R.L."/>
            <person name="Schlapbach R."/>
            <person name="Sreeman S.M."/>
            <person name="Shimizu K.K."/>
        </authorList>
    </citation>
    <scope>NUCLEOTIDE SEQUENCE</scope>
</reference>
<reference evidence="1" key="2">
    <citation type="submission" date="2021-12" db="EMBL/GenBank/DDBJ databases">
        <title>Resequencing data analysis of finger millet.</title>
        <authorList>
            <person name="Hatakeyama M."/>
            <person name="Aluri S."/>
            <person name="Balachadran M.T."/>
            <person name="Sivarajan S.R."/>
            <person name="Poveda L."/>
            <person name="Shimizu-Inatsugi R."/>
            <person name="Schlapbach R."/>
            <person name="Sreeman S.M."/>
            <person name="Shimizu K.K."/>
        </authorList>
    </citation>
    <scope>NUCLEOTIDE SEQUENCE</scope>
</reference>
<name>A0AAV5C916_ELECO</name>